<proteinExistence type="predicted"/>
<protein>
    <submittedName>
        <fullName evidence="1">Uncharacterized protein</fullName>
    </submittedName>
</protein>
<dbReference type="EMBL" id="OZ034815">
    <property type="protein sequence ID" value="CAL1367043.1"/>
    <property type="molecule type" value="Genomic_DNA"/>
</dbReference>
<dbReference type="Proteomes" id="UP001497516">
    <property type="component" value="Chromosome 2"/>
</dbReference>
<organism evidence="1 2">
    <name type="scientific">Linum trigynum</name>
    <dbReference type="NCBI Taxonomy" id="586398"/>
    <lineage>
        <taxon>Eukaryota</taxon>
        <taxon>Viridiplantae</taxon>
        <taxon>Streptophyta</taxon>
        <taxon>Embryophyta</taxon>
        <taxon>Tracheophyta</taxon>
        <taxon>Spermatophyta</taxon>
        <taxon>Magnoliopsida</taxon>
        <taxon>eudicotyledons</taxon>
        <taxon>Gunneridae</taxon>
        <taxon>Pentapetalae</taxon>
        <taxon>rosids</taxon>
        <taxon>fabids</taxon>
        <taxon>Malpighiales</taxon>
        <taxon>Linaceae</taxon>
        <taxon>Linum</taxon>
    </lineage>
</organism>
<gene>
    <name evidence="1" type="ORF">LTRI10_LOCUS10917</name>
</gene>
<evidence type="ECO:0000313" key="2">
    <source>
        <dbReference type="Proteomes" id="UP001497516"/>
    </source>
</evidence>
<keyword evidence="2" id="KW-1185">Reference proteome</keyword>
<reference evidence="1 2" key="1">
    <citation type="submission" date="2024-04" db="EMBL/GenBank/DDBJ databases">
        <authorList>
            <person name="Fracassetti M."/>
        </authorList>
    </citation>
    <scope>NUCLEOTIDE SEQUENCE [LARGE SCALE GENOMIC DNA]</scope>
</reference>
<name>A0AAV2D4C9_9ROSI</name>
<dbReference type="AlphaFoldDB" id="A0AAV2D4C9"/>
<sequence length="128" mass="14696">MALTLSPLSLHLHTAFSRRFLSLEKHYKRLLLVRSGSNGNLVLGKDKHVMRGWKTEYQSDSNGRRVLREQLSSYWRQEGSLGEEDAVDFRNKRDPVAWWETLVLSSYTPDLQTLAIRALSQVCSVGMC</sequence>
<accession>A0AAV2D4C9</accession>
<evidence type="ECO:0000313" key="1">
    <source>
        <dbReference type="EMBL" id="CAL1367043.1"/>
    </source>
</evidence>